<comment type="cofactor">
    <cofactor evidence="1">
        <name>heme</name>
        <dbReference type="ChEBI" id="CHEBI:30413"/>
    </cofactor>
</comment>
<dbReference type="Pfam" id="PF00067">
    <property type="entry name" value="p450"/>
    <property type="match status" value="1"/>
</dbReference>
<dbReference type="SUPFAM" id="SSF48264">
    <property type="entry name" value="Cytochrome P450"/>
    <property type="match status" value="1"/>
</dbReference>
<keyword evidence="4 6" id="KW-0408">Iron</keyword>
<organism evidence="7 8">
    <name type="scientific">Paraconiothyrium brasiliense</name>
    <dbReference type="NCBI Taxonomy" id="300254"/>
    <lineage>
        <taxon>Eukaryota</taxon>
        <taxon>Fungi</taxon>
        <taxon>Dikarya</taxon>
        <taxon>Ascomycota</taxon>
        <taxon>Pezizomycotina</taxon>
        <taxon>Dothideomycetes</taxon>
        <taxon>Pleosporomycetidae</taxon>
        <taxon>Pleosporales</taxon>
        <taxon>Massarineae</taxon>
        <taxon>Didymosphaeriaceae</taxon>
        <taxon>Paraconiothyrium</taxon>
    </lineage>
</organism>
<comment type="caution">
    <text evidence="7">The sequence shown here is derived from an EMBL/GenBank/DDBJ whole genome shotgun (WGS) entry which is preliminary data.</text>
</comment>
<dbReference type="PRINTS" id="PR00385">
    <property type="entry name" value="P450"/>
</dbReference>
<evidence type="ECO:0008006" key="9">
    <source>
        <dbReference type="Google" id="ProtNLM"/>
    </source>
</evidence>
<name>A0ABR3RK73_9PLEO</name>
<dbReference type="InterPro" id="IPR017972">
    <property type="entry name" value="Cyt_P450_CS"/>
</dbReference>
<evidence type="ECO:0000256" key="5">
    <source>
        <dbReference type="ARBA" id="ARBA00023033"/>
    </source>
</evidence>
<accession>A0ABR3RK73</accession>
<dbReference type="Proteomes" id="UP001521785">
    <property type="component" value="Unassembled WGS sequence"/>
</dbReference>
<keyword evidence="3 6" id="KW-0560">Oxidoreductase</keyword>
<dbReference type="PROSITE" id="PS00086">
    <property type="entry name" value="CYTOCHROME_P450"/>
    <property type="match status" value="1"/>
</dbReference>
<sequence>MFPNGQGNVEKFLQGRVNSAKWEQRYGPIYRLWSGTSSEVVLTKAAHVEAVFRDSHRHIKAHANDSGELMNQLLGSCLGLISGKLWETLKPTVEPPFLHSNTKQYVDEVQKFTKNHIKRLALEKTTFRGEQRLHPVRDLKMLPFLFVARTIYGELRQEEQEELLNMVPHREKVFASVISGGITRFWFSKFFPFPAWRALHDFKARWTAWNDRVHGRAVQSHLSTSQSPIIGMYDSVARGQGTREQLLQTLDEMLFANLDVTMGGLSWPLVFLATHPEVQDKLRTEIFAHSDAKSRNTYLLASEKNSPTLLAACLLEAARLRPLAAFSVPQSAPTSRVLDGYEIPAGTKYVIDAYALNIRDPFWGEDRDKFIPQRWLERLKSGRDLRYRYWRFGFGPRKCLGKYVSELILRAVLVELLESWQISYDGPKQQKGENGEEMDWPWDNETWIHHPDLWLKCNPLCNKAIEP</sequence>
<dbReference type="PANTHER" id="PTHR24303:SF31">
    <property type="entry name" value="CYTOCHROME P450 307A1-RELATED"/>
    <property type="match status" value="1"/>
</dbReference>
<evidence type="ECO:0000256" key="6">
    <source>
        <dbReference type="RuleBase" id="RU000461"/>
    </source>
</evidence>
<keyword evidence="2 6" id="KW-0479">Metal-binding</keyword>
<dbReference type="EMBL" id="JAKJXO020000005">
    <property type="protein sequence ID" value="KAL1604787.1"/>
    <property type="molecule type" value="Genomic_DNA"/>
</dbReference>
<keyword evidence="6" id="KW-0349">Heme</keyword>
<dbReference type="Gene3D" id="1.10.630.10">
    <property type="entry name" value="Cytochrome P450"/>
    <property type="match status" value="1"/>
</dbReference>
<gene>
    <name evidence="7" type="ORF">SLS60_004327</name>
</gene>
<keyword evidence="8" id="KW-1185">Reference proteome</keyword>
<evidence type="ECO:0000256" key="1">
    <source>
        <dbReference type="ARBA" id="ARBA00001971"/>
    </source>
</evidence>
<reference evidence="7 8" key="1">
    <citation type="submission" date="2024-02" db="EMBL/GenBank/DDBJ databases">
        <title>De novo assembly and annotation of 12 fungi associated with fruit tree decline syndrome in Ontario, Canada.</title>
        <authorList>
            <person name="Sulman M."/>
            <person name="Ellouze W."/>
            <person name="Ilyukhin E."/>
        </authorList>
    </citation>
    <scope>NUCLEOTIDE SEQUENCE [LARGE SCALE GENOMIC DNA]</scope>
    <source>
        <strain evidence="7 8">M42-189</strain>
    </source>
</reference>
<protein>
    <recommendedName>
        <fullName evidence="9">Cytochrome P450</fullName>
    </recommendedName>
</protein>
<keyword evidence="5 6" id="KW-0503">Monooxygenase</keyword>
<dbReference type="InterPro" id="IPR036396">
    <property type="entry name" value="Cyt_P450_sf"/>
</dbReference>
<dbReference type="PANTHER" id="PTHR24303">
    <property type="entry name" value="HEME-BINDING MONOOXYGENASE FAMILY"/>
    <property type="match status" value="1"/>
</dbReference>
<dbReference type="PRINTS" id="PR00463">
    <property type="entry name" value="EP450I"/>
</dbReference>
<evidence type="ECO:0000256" key="4">
    <source>
        <dbReference type="ARBA" id="ARBA00023004"/>
    </source>
</evidence>
<comment type="similarity">
    <text evidence="6">Belongs to the cytochrome P450 family.</text>
</comment>
<dbReference type="InterPro" id="IPR002401">
    <property type="entry name" value="Cyt_P450_E_grp-I"/>
</dbReference>
<dbReference type="InterPro" id="IPR001128">
    <property type="entry name" value="Cyt_P450"/>
</dbReference>
<proteinExistence type="inferred from homology"/>
<evidence type="ECO:0000313" key="7">
    <source>
        <dbReference type="EMBL" id="KAL1604787.1"/>
    </source>
</evidence>
<evidence type="ECO:0000256" key="3">
    <source>
        <dbReference type="ARBA" id="ARBA00023002"/>
    </source>
</evidence>
<evidence type="ECO:0000313" key="8">
    <source>
        <dbReference type="Proteomes" id="UP001521785"/>
    </source>
</evidence>
<evidence type="ECO:0000256" key="2">
    <source>
        <dbReference type="ARBA" id="ARBA00022723"/>
    </source>
</evidence>